<organism evidence="2 3">
    <name type="scientific">Phytophthora fragariaefolia</name>
    <dbReference type="NCBI Taxonomy" id="1490495"/>
    <lineage>
        <taxon>Eukaryota</taxon>
        <taxon>Sar</taxon>
        <taxon>Stramenopiles</taxon>
        <taxon>Oomycota</taxon>
        <taxon>Peronosporomycetes</taxon>
        <taxon>Peronosporales</taxon>
        <taxon>Peronosporaceae</taxon>
        <taxon>Phytophthora</taxon>
    </lineage>
</organism>
<feature type="region of interest" description="Disordered" evidence="1">
    <location>
        <begin position="192"/>
        <end position="235"/>
    </location>
</feature>
<protein>
    <submittedName>
        <fullName evidence="2">Unnamed protein product</fullName>
    </submittedName>
</protein>
<feature type="compositionally biased region" description="Basic and acidic residues" evidence="1">
    <location>
        <begin position="200"/>
        <end position="210"/>
    </location>
</feature>
<reference evidence="2" key="1">
    <citation type="submission" date="2023-04" db="EMBL/GenBank/DDBJ databases">
        <title>Phytophthora fragariaefolia NBRC 109709.</title>
        <authorList>
            <person name="Ichikawa N."/>
            <person name="Sato H."/>
            <person name="Tonouchi N."/>
        </authorList>
    </citation>
    <scope>NUCLEOTIDE SEQUENCE</scope>
    <source>
        <strain evidence="2">NBRC 109709</strain>
    </source>
</reference>
<evidence type="ECO:0000313" key="2">
    <source>
        <dbReference type="EMBL" id="GMF35063.1"/>
    </source>
</evidence>
<comment type="caution">
    <text evidence="2">The sequence shown here is derived from an EMBL/GenBank/DDBJ whole genome shotgun (WGS) entry which is preliminary data.</text>
</comment>
<feature type="region of interest" description="Disordered" evidence="1">
    <location>
        <begin position="116"/>
        <end position="142"/>
    </location>
</feature>
<sequence length="402" mass="41791">MSKTWTLNDRCWQSSRGGGANELCDLYFALDNELKKQQGRRNGEQVAGGSVVPAATLELQLREGMSARDEDRAERYVDTVRPAMAALWYVHVTYEESNTMTVASAEEVAPVTMKAGPAAPTAEGEALASPTEEAASPATTSGAAAAMQTTALVLPVVGGVMEASTMSAGDATEEGKTNASAAALVGAVTGEGEAAGPDAAAKDADAETRSQGHGGSPPTAGSGGRGFGGGRGTGRVSEDMRLAEVAYSSMDATAQIESDDSFEVLVLPRSASDVDVKRARSVRNQGKDAEAESSTGRGLRDAAGVVDCSRRIDGPDEVRIDHCTMKNESTQSAGLMFECITSFKGWGIERSHGSQEVMYLPDRKCSLSGNLSNSCGSISLPGRDAVHTDYSQAAAARGSYLK</sequence>
<evidence type="ECO:0000313" key="3">
    <source>
        <dbReference type="Proteomes" id="UP001165121"/>
    </source>
</evidence>
<name>A0A9W6XBA2_9STRA</name>
<dbReference type="AlphaFoldDB" id="A0A9W6XBA2"/>
<proteinExistence type="predicted"/>
<dbReference type="EMBL" id="BSXT01000846">
    <property type="protein sequence ID" value="GMF35063.1"/>
    <property type="molecule type" value="Genomic_DNA"/>
</dbReference>
<dbReference type="Proteomes" id="UP001165121">
    <property type="component" value="Unassembled WGS sequence"/>
</dbReference>
<feature type="compositionally biased region" description="Gly residues" evidence="1">
    <location>
        <begin position="221"/>
        <end position="233"/>
    </location>
</feature>
<gene>
    <name evidence="2" type="ORF">Pfra01_000918700</name>
</gene>
<evidence type="ECO:0000256" key="1">
    <source>
        <dbReference type="SAM" id="MobiDB-lite"/>
    </source>
</evidence>
<keyword evidence="3" id="KW-1185">Reference proteome</keyword>
<accession>A0A9W6XBA2</accession>